<dbReference type="PANTHER" id="PTHR43381:SF5">
    <property type="entry name" value="TR-TYPE G DOMAIN-CONTAINING PROTEIN"/>
    <property type="match status" value="1"/>
</dbReference>
<dbReference type="PROSITE" id="PS01176">
    <property type="entry name" value="IF2"/>
    <property type="match status" value="1"/>
</dbReference>
<feature type="compositionally biased region" description="Polar residues" evidence="7">
    <location>
        <begin position="154"/>
        <end position="163"/>
    </location>
</feature>
<evidence type="ECO:0000256" key="2">
    <source>
        <dbReference type="ARBA" id="ARBA00022540"/>
    </source>
</evidence>
<dbReference type="FunFam" id="3.40.50.300:FF:000019">
    <property type="entry name" value="Translation initiation factor IF-2"/>
    <property type="match status" value="1"/>
</dbReference>
<evidence type="ECO:0000259" key="8">
    <source>
        <dbReference type="PROSITE" id="PS51722"/>
    </source>
</evidence>
<evidence type="ECO:0000256" key="4">
    <source>
        <dbReference type="ARBA" id="ARBA00022917"/>
    </source>
</evidence>
<dbReference type="InterPro" id="IPR036925">
    <property type="entry name" value="TIF_IF2_dom3_sf"/>
</dbReference>
<feature type="region of interest" description="Disordered" evidence="7">
    <location>
        <begin position="99"/>
        <end position="183"/>
    </location>
</feature>
<keyword evidence="2" id="KW-0396">Initiation factor</keyword>
<dbReference type="GO" id="GO:0005525">
    <property type="term" value="F:GTP binding"/>
    <property type="evidence" value="ECO:0007669"/>
    <property type="project" value="UniProtKB-KW"/>
</dbReference>
<dbReference type="PROSITE" id="PS51722">
    <property type="entry name" value="G_TR_2"/>
    <property type="match status" value="1"/>
</dbReference>
<dbReference type="InterPro" id="IPR009000">
    <property type="entry name" value="Transl_B-barrel_sf"/>
</dbReference>
<proteinExistence type="inferred from homology"/>
<protein>
    <recommendedName>
        <fullName evidence="8">Tr-type G domain-containing protein</fullName>
    </recommendedName>
</protein>
<dbReference type="NCBIfam" id="TIGR00487">
    <property type="entry name" value="IF-2"/>
    <property type="match status" value="1"/>
</dbReference>
<dbReference type="NCBIfam" id="TIGR00231">
    <property type="entry name" value="small_GTP"/>
    <property type="match status" value="1"/>
</dbReference>
<dbReference type="CDD" id="cd01887">
    <property type="entry name" value="IF2_eIF5B"/>
    <property type="match status" value="1"/>
</dbReference>
<dbReference type="GO" id="GO:0005737">
    <property type="term" value="C:cytoplasm"/>
    <property type="evidence" value="ECO:0007669"/>
    <property type="project" value="TreeGrafter"/>
</dbReference>
<evidence type="ECO:0000256" key="5">
    <source>
        <dbReference type="ARBA" id="ARBA00023134"/>
    </source>
</evidence>
<keyword evidence="4" id="KW-0648">Protein biosynthesis</keyword>
<dbReference type="InterPro" id="IPR000178">
    <property type="entry name" value="TF_IF2_bacterial-like"/>
</dbReference>
<dbReference type="InterPro" id="IPR005225">
    <property type="entry name" value="Small_GTP-bd"/>
</dbReference>
<dbReference type="Pfam" id="PF00009">
    <property type="entry name" value="GTP_EFTU"/>
    <property type="match status" value="1"/>
</dbReference>
<dbReference type="InterPro" id="IPR023115">
    <property type="entry name" value="TIF_IF2_dom3"/>
</dbReference>
<dbReference type="GO" id="GO:0003924">
    <property type="term" value="F:GTPase activity"/>
    <property type="evidence" value="ECO:0007669"/>
    <property type="project" value="InterPro"/>
</dbReference>
<dbReference type="InterPro" id="IPR015760">
    <property type="entry name" value="TIF_IF2"/>
</dbReference>
<dbReference type="SUPFAM" id="SSF50447">
    <property type="entry name" value="Translation proteins"/>
    <property type="match status" value="2"/>
</dbReference>
<dbReference type="InterPro" id="IPR027417">
    <property type="entry name" value="P-loop_NTPase"/>
</dbReference>
<keyword evidence="5" id="KW-0342">GTP-binding</keyword>
<feature type="domain" description="Tr-type G" evidence="8">
    <location>
        <begin position="300"/>
        <end position="471"/>
    </location>
</feature>
<dbReference type="Pfam" id="PF22042">
    <property type="entry name" value="EF-G_D2"/>
    <property type="match status" value="1"/>
</dbReference>
<keyword evidence="3" id="KW-0547">Nucleotide-binding</keyword>
<dbReference type="GO" id="GO:0003743">
    <property type="term" value="F:translation initiation factor activity"/>
    <property type="evidence" value="ECO:0007669"/>
    <property type="project" value="UniProtKB-KW"/>
</dbReference>
<gene>
    <name evidence="9" type="ORF">METZ01_LOCUS56440</name>
</gene>
<reference evidence="9" key="1">
    <citation type="submission" date="2018-05" db="EMBL/GenBank/DDBJ databases">
        <authorList>
            <person name="Lanie J.A."/>
            <person name="Ng W.-L."/>
            <person name="Kazmierczak K.M."/>
            <person name="Andrzejewski T.M."/>
            <person name="Davidsen T.M."/>
            <person name="Wayne K.J."/>
            <person name="Tettelin H."/>
            <person name="Glass J.I."/>
            <person name="Rusch D."/>
            <person name="Podicherti R."/>
            <person name="Tsui H.-C.T."/>
            <person name="Winkler M.E."/>
        </authorList>
    </citation>
    <scope>NUCLEOTIDE SEQUENCE</scope>
</reference>
<dbReference type="HAMAP" id="MF_00100_B">
    <property type="entry name" value="IF_2_B"/>
    <property type="match status" value="1"/>
</dbReference>
<evidence type="ECO:0000256" key="1">
    <source>
        <dbReference type="ARBA" id="ARBA00007733"/>
    </source>
</evidence>
<dbReference type="SUPFAM" id="SSF52156">
    <property type="entry name" value="Initiation factor IF2/eIF5b, domain 3"/>
    <property type="match status" value="1"/>
</dbReference>
<feature type="compositionally biased region" description="Basic residues" evidence="7">
    <location>
        <begin position="134"/>
        <end position="147"/>
    </location>
</feature>
<dbReference type="Gene3D" id="3.40.50.10050">
    <property type="entry name" value="Translation initiation factor IF- 2, domain 3"/>
    <property type="match status" value="1"/>
</dbReference>
<dbReference type="InterPro" id="IPR053905">
    <property type="entry name" value="EF-G-like_DII"/>
</dbReference>
<evidence type="ECO:0000313" key="9">
    <source>
        <dbReference type="EMBL" id="SVA03586.1"/>
    </source>
</evidence>
<dbReference type="InterPro" id="IPR044145">
    <property type="entry name" value="IF2_II"/>
</dbReference>
<sequence>MAARQTRIFQIAKDLNISHTEILTFLKSKGVEVASHMSPVDKATQDMIQAEFHKERQDIDRFRKEQVRREIHQTRIDEQQKTQKKLNLLSLDEQRTLEKQEQKKAKQKAKEQAVEEEKKNAEQVEQKKQAEQKKQKKSVKSSQHKLRKIDLSEIKSQIGTTTRKPPVKTDKQQEPATRSAKDAVKQTLARMDKKTRKKVYKKERKQDAEEIIAEEDVQKIQIPEYSSVDELAKIMEVSPSDIIQECISLGKLATINQRLDWDVIEMLAETFGYKAEAVEDVAEELFSLEESQEDLDKAIPRGPVVTVMGHVDHGKTSLLDYIRDANVVAGESGGITQHTGAYQVDLPKEGKRITFLDTPGHEAFTAMRARGAQVTDIVVLVVAANDGVMPQTAEAISHAKAAGVPLVVAINKMDLPDVDPERVKRELSDNEVLLEDWGGKVQGVEISAKNGTGIADLLQSILVEAEVLELKANQDTLARGTVIDSKLDKGHGPMATVLIQKGTLKVGDPFICNNYAGRVRAIMDERGHRIQEALPSEAVQILGFDQVPQAADIFSVVDDARDLKRLAADRQRTKREIDQRKIKATTLDSISAKIKEGSMKTLPLVIKGDVDGSIEALSETLEKIKNEEVGIQIIHKSVGLVTESDVLLAAASGAVVIAFHVQVDSNAKLQAQQAGVDIRSYNVIYNAEEEVKMALEGLLEPEIKEEIVGRAVVLEMFKIPKQGFIAGSRVDEGIILRGAKARLIRDDEVIHEGTVTSLKRFKDDVKEIKEGMECGIGIDGAGKFKEDDVIVVYEIQSIKRTLEV</sequence>
<comment type="similarity">
    <text evidence="1">Belongs to the TRAFAC class translation factor GTPase superfamily. Classic translation factor GTPase family. IF-2 subfamily.</text>
</comment>
<feature type="compositionally biased region" description="Basic and acidic residues" evidence="7">
    <location>
        <begin position="99"/>
        <end position="133"/>
    </location>
</feature>
<comment type="function">
    <text evidence="6">One of the essential components for the initiation of protein synthesis. Protects formylmethionyl-tRNA from spontaneous hydrolysis and promotes its binding to the 30S ribosomal subunits. Also involved in the hydrolysis of GTP during the formation of the 70S ribosomal complex.</text>
</comment>
<dbReference type="Gene3D" id="1.10.10.2480">
    <property type="match status" value="1"/>
</dbReference>
<evidence type="ECO:0000256" key="6">
    <source>
        <dbReference type="ARBA" id="ARBA00025162"/>
    </source>
</evidence>
<dbReference type="Gene3D" id="3.40.50.300">
    <property type="entry name" value="P-loop containing nucleotide triphosphate hydrolases"/>
    <property type="match status" value="1"/>
</dbReference>
<evidence type="ECO:0000256" key="3">
    <source>
        <dbReference type="ARBA" id="ARBA00022741"/>
    </source>
</evidence>
<dbReference type="InterPro" id="IPR000795">
    <property type="entry name" value="T_Tr_GTP-bd_dom"/>
</dbReference>
<dbReference type="FunFam" id="3.40.50.10050:FF:000001">
    <property type="entry name" value="Translation initiation factor IF-2"/>
    <property type="match status" value="1"/>
</dbReference>
<dbReference type="SUPFAM" id="SSF52540">
    <property type="entry name" value="P-loop containing nucleoside triphosphate hydrolases"/>
    <property type="match status" value="1"/>
</dbReference>
<dbReference type="InterPro" id="IPR006847">
    <property type="entry name" value="IF2_N"/>
</dbReference>
<feature type="compositionally biased region" description="Basic and acidic residues" evidence="7">
    <location>
        <begin position="167"/>
        <end position="183"/>
    </location>
</feature>
<dbReference type="EMBL" id="UINC01003127">
    <property type="protein sequence ID" value="SVA03586.1"/>
    <property type="molecule type" value="Genomic_DNA"/>
</dbReference>
<dbReference type="FunFam" id="2.40.30.10:FF:000008">
    <property type="entry name" value="Translation initiation factor IF-2"/>
    <property type="match status" value="1"/>
</dbReference>
<dbReference type="Pfam" id="PF04760">
    <property type="entry name" value="IF2_N"/>
    <property type="match status" value="2"/>
</dbReference>
<dbReference type="FunFam" id="2.40.30.10:FF:000054">
    <property type="entry name" value="Translation initiation factor IF-2"/>
    <property type="match status" value="1"/>
</dbReference>
<dbReference type="AlphaFoldDB" id="A0A381SHY3"/>
<name>A0A381SHY3_9ZZZZ</name>
<dbReference type="CDD" id="cd03692">
    <property type="entry name" value="mtIF2_IVc"/>
    <property type="match status" value="1"/>
</dbReference>
<dbReference type="PANTHER" id="PTHR43381">
    <property type="entry name" value="TRANSLATION INITIATION FACTOR IF-2-RELATED"/>
    <property type="match status" value="1"/>
</dbReference>
<dbReference type="CDD" id="cd03702">
    <property type="entry name" value="IF2_mtIF2_II"/>
    <property type="match status" value="1"/>
</dbReference>
<dbReference type="Gene3D" id="2.40.30.10">
    <property type="entry name" value="Translation factors"/>
    <property type="match status" value="2"/>
</dbReference>
<accession>A0A381SHY3</accession>
<dbReference type="Pfam" id="PF11987">
    <property type="entry name" value="IF-2"/>
    <property type="match status" value="1"/>
</dbReference>
<organism evidence="9">
    <name type="scientific">marine metagenome</name>
    <dbReference type="NCBI Taxonomy" id="408172"/>
    <lineage>
        <taxon>unclassified sequences</taxon>
        <taxon>metagenomes</taxon>
        <taxon>ecological metagenomes</taxon>
    </lineage>
</organism>
<evidence type="ECO:0000256" key="7">
    <source>
        <dbReference type="SAM" id="MobiDB-lite"/>
    </source>
</evidence>